<dbReference type="RefSeq" id="WP_089971286.1">
    <property type="nucleotide sequence ID" value="NZ_FNJM01000010.1"/>
</dbReference>
<dbReference type="InterPro" id="IPR022645">
    <property type="entry name" value="SecD/SecF_bac"/>
</dbReference>
<dbReference type="GO" id="GO:0015450">
    <property type="term" value="F:protein-transporting ATPase activity"/>
    <property type="evidence" value="ECO:0007669"/>
    <property type="project" value="InterPro"/>
</dbReference>
<dbReference type="NCBIfam" id="TIGR00916">
    <property type="entry name" value="2A0604s01"/>
    <property type="match status" value="1"/>
</dbReference>
<feature type="transmembrane region" description="Helical" evidence="12">
    <location>
        <begin position="125"/>
        <end position="142"/>
    </location>
</feature>
<gene>
    <name evidence="12" type="primary">secF</name>
    <name evidence="14" type="ORF">SAMN04488529_11050</name>
</gene>
<keyword evidence="4 12" id="KW-0812">Transmembrane</keyword>
<dbReference type="GO" id="GO:0006605">
    <property type="term" value="P:protein targeting"/>
    <property type="evidence" value="ECO:0007669"/>
    <property type="project" value="UniProtKB-UniRule"/>
</dbReference>
<comment type="similarity">
    <text evidence="11">In the N-terminal section; belongs to the SecD/SecF family. SecD subfamily.</text>
</comment>
<dbReference type="SUPFAM" id="SSF82866">
    <property type="entry name" value="Multidrug efflux transporter AcrB transmembrane domain"/>
    <property type="match status" value="1"/>
</dbReference>
<dbReference type="GO" id="GO:0005886">
    <property type="term" value="C:plasma membrane"/>
    <property type="evidence" value="ECO:0007669"/>
    <property type="project" value="UniProtKB-SubCell"/>
</dbReference>
<evidence type="ECO:0000313" key="15">
    <source>
        <dbReference type="Proteomes" id="UP000198597"/>
    </source>
</evidence>
<evidence type="ECO:0000256" key="11">
    <source>
        <dbReference type="ARBA" id="ARBA00061053"/>
    </source>
</evidence>
<dbReference type="GO" id="GO:0065002">
    <property type="term" value="P:intracellular protein transmembrane transport"/>
    <property type="evidence" value="ECO:0007669"/>
    <property type="project" value="UniProtKB-UniRule"/>
</dbReference>
<dbReference type="PRINTS" id="PR01755">
    <property type="entry name" value="SECFTRNLCASE"/>
</dbReference>
<feature type="transmembrane region" description="Helical" evidence="12">
    <location>
        <begin position="149"/>
        <end position="172"/>
    </location>
</feature>
<evidence type="ECO:0000256" key="10">
    <source>
        <dbReference type="ARBA" id="ARBA00060856"/>
    </source>
</evidence>
<dbReference type="AlphaFoldDB" id="A0A1H0UD54"/>
<dbReference type="PANTHER" id="PTHR30081:SF8">
    <property type="entry name" value="PROTEIN TRANSLOCASE SUBUNIT SECF"/>
    <property type="match status" value="1"/>
</dbReference>
<dbReference type="OrthoDB" id="9805019at2"/>
<evidence type="ECO:0000256" key="5">
    <source>
        <dbReference type="ARBA" id="ARBA00022927"/>
    </source>
</evidence>
<feature type="transmembrane region" description="Helical" evidence="12">
    <location>
        <begin position="12"/>
        <end position="31"/>
    </location>
</feature>
<evidence type="ECO:0000256" key="4">
    <source>
        <dbReference type="ARBA" id="ARBA00022692"/>
    </source>
</evidence>
<dbReference type="STRING" id="94869.SAMN04488529_11050"/>
<dbReference type="Pfam" id="PF07549">
    <property type="entry name" value="Sec_GG"/>
    <property type="match status" value="1"/>
</dbReference>
<evidence type="ECO:0000256" key="3">
    <source>
        <dbReference type="ARBA" id="ARBA00022475"/>
    </source>
</evidence>
<comment type="subcellular location">
    <subcellularLocation>
        <location evidence="1 12">Cell membrane</location>
        <topology evidence="1 12">Multi-pass membrane protein</topology>
    </subcellularLocation>
</comment>
<dbReference type="InterPro" id="IPR022646">
    <property type="entry name" value="SecD/SecF_CS"/>
</dbReference>
<keyword evidence="6 12" id="KW-1133">Transmembrane helix</keyword>
<dbReference type="Proteomes" id="UP000198597">
    <property type="component" value="Unassembled WGS sequence"/>
</dbReference>
<dbReference type="EMBL" id="FNJM01000010">
    <property type="protein sequence ID" value="SDP64104.1"/>
    <property type="molecule type" value="Genomic_DNA"/>
</dbReference>
<keyword evidence="5 12" id="KW-0653">Protein transport</keyword>
<keyword evidence="8 12" id="KW-0472">Membrane</keyword>
<evidence type="ECO:0000256" key="2">
    <source>
        <dbReference type="ARBA" id="ARBA00022448"/>
    </source>
</evidence>
<keyword evidence="15" id="KW-1185">Reference proteome</keyword>
<dbReference type="InterPro" id="IPR055344">
    <property type="entry name" value="SecD_SecF_C_bact"/>
</dbReference>
<dbReference type="FunFam" id="1.20.1640.10:FF:000024">
    <property type="entry name" value="Multifunctional fusion protein"/>
    <property type="match status" value="1"/>
</dbReference>
<feature type="transmembrane region" description="Helical" evidence="12">
    <location>
        <begin position="227"/>
        <end position="245"/>
    </location>
</feature>
<evidence type="ECO:0000256" key="8">
    <source>
        <dbReference type="ARBA" id="ARBA00023136"/>
    </source>
</evidence>
<evidence type="ECO:0000256" key="7">
    <source>
        <dbReference type="ARBA" id="ARBA00023010"/>
    </source>
</evidence>
<comment type="subunit">
    <text evidence="12">Forms a complex with SecD. Part of the essential Sec protein translocation apparatus which comprises SecA, SecYEG and auxiliary proteins SecDF. Other proteins may also be involved.</text>
</comment>
<dbReference type="NCBIfam" id="TIGR00966">
    <property type="entry name" value="transloc_SecF"/>
    <property type="match status" value="1"/>
</dbReference>
<protein>
    <recommendedName>
        <fullName evidence="12">Protein-export membrane protein SecF</fullName>
    </recommendedName>
</protein>
<evidence type="ECO:0000256" key="6">
    <source>
        <dbReference type="ARBA" id="ARBA00022989"/>
    </source>
</evidence>
<dbReference type="InterPro" id="IPR022813">
    <property type="entry name" value="SecD/SecF_arch_bac"/>
</dbReference>
<keyword evidence="3 12" id="KW-1003">Cell membrane</keyword>
<comment type="function">
    <text evidence="9 12">Part of the Sec protein translocase complex. Interacts with the SecYEG preprotein conducting channel. SecDF uses the proton motive force (PMF) to complete protein translocation after the ATP-dependent function of SecA.</text>
</comment>
<dbReference type="Pfam" id="PF02355">
    <property type="entry name" value="SecD_SecF_C"/>
    <property type="match status" value="1"/>
</dbReference>
<sequence length="290" mass="32175">MLRIIEKTKIWFAFSLIIIVIGLGFIFTRGLNFGIDFKGGTQVVVEMGKDFDKEEADVIVKQYASDASTNKIDKTQYEIKSKDLPTEKVSELFSELKKTYNLEETAPVSEDSIGASVGKELAKNSLVALGIACIAMLIYIQIRFEMNYGIAALVALVHDVLITLSVFAIFYIPVNTPFIAAILTIIGYSINDTIVIFDRMRENSKNMRRSTPEVIANVSLTQTMGRSINTTLTTLFSIVAVNIFVPTVREFSFPLVIGIAFGAYSSIFIASPVWVILKKKVKKKNVVETA</sequence>
<dbReference type="InterPro" id="IPR048634">
    <property type="entry name" value="SecD_SecF_C"/>
</dbReference>
<dbReference type="Gene3D" id="1.20.1640.10">
    <property type="entry name" value="Multidrug efflux transporter AcrB transmembrane domain"/>
    <property type="match status" value="1"/>
</dbReference>
<evidence type="ECO:0000313" key="14">
    <source>
        <dbReference type="EMBL" id="SDP64104.1"/>
    </source>
</evidence>
<feature type="domain" description="Protein export membrane protein SecD/SecF C-terminal" evidence="13">
    <location>
        <begin position="104"/>
        <end position="279"/>
    </location>
</feature>
<comment type="similarity">
    <text evidence="12">Belongs to the SecD/SecF family. SecF subfamily.</text>
</comment>
<keyword evidence="7 12" id="KW-0811">Translocation</keyword>
<dbReference type="PANTHER" id="PTHR30081">
    <property type="entry name" value="PROTEIN-EXPORT MEMBRANE PROTEIN SEC"/>
    <property type="match status" value="1"/>
</dbReference>
<dbReference type="GO" id="GO:0043952">
    <property type="term" value="P:protein transport by the Sec complex"/>
    <property type="evidence" value="ECO:0007669"/>
    <property type="project" value="UniProtKB-UniRule"/>
</dbReference>
<reference evidence="14 15" key="1">
    <citation type="submission" date="2016-10" db="EMBL/GenBank/DDBJ databases">
        <authorList>
            <person name="de Groot N.N."/>
        </authorList>
    </citation>
    <scope>NUCLEOTIDE SEQUENCE [LARGE SCALE GENOMIC DNA]</scope>
    <source>
        <strain evidence="14 15">DSM 12272</strain>
    </source>
</reference>
<name>A0A1H0UD54_9CLOT</name>
<proteinExistence type="inferred from homology"/>
<accession>A0A1H0UD54</accession>
<organism evidence="14 15">
    <name type="scientific">Clostridium gasigenes</name>
    <dbReference type="NCBI Taxonomy" id="94869"/>
    <lineage>
        <taxon>Bacteria</taxon>
        <taxon>Bacillati</taxon>
        <taxon>Bacillota</taxon>
        <taxon>Clostridia</taxon>
        <taxon>Eubacteriales</taxon>
        <taxon>Clostridiaceae</taxon>
        <taxon>Clostridium</taxon>
    </lineage>
</organism>
<evidence type="ECO:0000259" key="13">
    <source>
        <dbReference type="Pfam" id="PF02355"/>
    </source>
</evidence>
<keyword evidence="2 12" id="KW-0813">Transport</keyword>
<feature type="transmembrane region" description="Helical" evidence="12">
    <location>
        <begin position="178"/>
        <end position="197"/>
    </location>
</feature>
<comment type="similarity">
    <text evidence="10">In the C-terminal section; belongs to the SecD/SecF family. SecF subfamily.</text>
</comment>
<evidence type="ECO:0000256" key="1">
    <source>
        <dbReference type="ARBA" id="ARBA00004651"/>
    </source>
</evidence>
<evidence type="ECO:0000256" key="12">
    <source>
        <dbReference type="HAMAP-Rule" id="MF_01464"/>
    </source>
</evidence>
<feature type="transmembrane region" description="Helical" evidence="12">
    <location>
        <begin position="251"/>
        <end position="277"/>
    </location>
</feature>
<dbReference type="HAMAP" id="MF_01464_B">
    <property type="entry name" value="SecF_B"/>
    <property type="match status" value="1"/>
</dbReference>
<dbReference type="InterPro" id="IPR005665">
    <property type="entry name" value="SecF_bac"/>
</dbReference>
<evidence type="ECO:0000256" key="9">
    <source>
        <dbReference type="ARBA" id="ARBA00059018"/>
    </source>
</evidence>